<evidence type="ECO:0000259" key="1">
    <source>
        <dbReference type="Pfam" id="PF03797"/>
    </source>
</evidence>
<dbReference type="RefSeq" id="WP_089793579.1">
    <property type="nucleotide sequence ID" value="NZ_FPBP01000003.1"/>
</dbReference>
<feature type="domain" description="Autotransporter" evidence="1">
    <location>
        <begin position="39"/>
        <end position="92"/>
    </location>
</feature>
<dbReference type="AlphaFoldDB" id="A0A1I7GJY4"/>
<sequence length="109" mass="11642">MSLVIDLEYSVSETALRLSVAQSWHWVDTERTALGGKPTGDIKIEPFANAAYVHQRIGGFNESGGAATLSVDDPPTDIGLTSLGVRGSHLMTGRWPCMARSAGGLPWET</sequence>
<keyword evidence="3" id="KW-1185">Reference proteome</keyword>
<dbReference type="EMBL" id="FPBP01000003">
    <property type="protein sequence ID" value="SFU48753.1"/>
    <property type="molecule type" value="Genomic_DNA"/>
</dbReference>
<evidence type="ECO:0000313" key="3">
    <source>
        <dbReference type="Proteomes" id="UP000198693"/>
    </source>
</evidence>
<name>A0A1I7GJY4_9GAMM</name>
<accession>A0A1I7GJY4</accession>
<dbReference type="SUPFAM" id="SSF103515">
    <property type="entry name" value="Autotransporter"/>
    <property type="match status" value="1"/>
</dbReference>
<dbReference type="OrthoDB" id="5360469at2"/>
<dbReference type="STRING" id="463301.SAMN04487955_10365"/>
<dbReference type="Pfam" id="PF03797">
    <property type="entry name" value="Autotransporter"/>
    <property type="match status" value="1"/>
</dbReference>
<proteinExistence type="predicted"/>
<protein>
    <submittedName>
        <fullName evidence="2">Autotransporter beta-domain-containing protein</fullName>
    </submittedName>
</protein>
<evidence type="ECO:0000313" key="2">
    <source>
        <dbReference type="EMBL" id="SFU48753.1"/>
    </source>
</evidence>
<dbReference type="Proteomes" id="UP000198693">
    <property type="component" value="Unassembled WGS sequence"/>
</dbReference>
<dbReference type="InterPro" id="IPR036709">
    <property type="entry name" value="Autotransporte_beta_dom_sf"/>
</dbReference>
<dbReference type="Gene3D" id="2.40.128.130">
    <property type="entry name" value="Autotransporter beta-domain"/>
    <property type="match status" value="1"/>
</dbReference>
<reference evidence="3" key="1">
    <citation type="submission" date="2016-10" db="EMBL/GenBank/DDBJ databases">
        <authorList>
            <person name="Varghese N."/>
            <person name="Submissions S."/>
        </authorList>
    </citation>
    <scope>NUCLEOTIDE SEQUENCE [LARGE SCALE GENOMIC DNA]</scope>
    <source>
        <strain evidence="3">CGMCC 1.6981</strain>
    </source>
</reference>
<organism evidence="2 3">
    <name type="scientific">Halomonas korlensis</name>
    <dbReference type="NCBI Taxonomy" id="463301"/>
    <lineage>
        <taxon>Bacteria</taxon>
        <taxon>Pseudomonadati</taxon>
        <taxon>Pseudomonadota</taxon>
        <taxon>Gammaproteobacteria</taxon>
        <taxon>Oceanospirillales</taxon>
        <taxon>Halomonadaceae</taxon>
        <taxon>Halomonas</taxon>
    </lineage>
</organism>
<dbReference type="InterPro" id="IPR005546">
    <property type="entry name" value="Autotransporte_beta"/>
</dbReference>
<gene>
    <name evidence="2" type="ORF">SAMN04487955_10365</name>
</gene>